<evidence type="ECO:0000256" key="1">
    <source>
        <dbReference type="ARBA" id="ARBA00023015"/>
    </source>
</evidence>
<dbReference type="GO" id="GO:0003700">
    <property type="term" value="F:DNA-binding transcription factor activity"/>
    <property type="evidence" value="ECO:0007669"/>
    <property type="project" value="InterPro"/>
</dbReference>
<evidence type="ECO:0000256" key="2">
    <source>
        <dbReference type="ARBA" id="ARBA00023125"/>
    </source>
</evidence>
<organism evidence="5 6">
    <name type="scientific">Methylopila jiangsuensis</name>
    <dbReference type="NCBI Taxonomy" id="586230"/>
    <lineage>
        <taxon>Bacteria</taxon>
        <taxon>Pseudomonadati</taxon>
        <taxon>Pseudomonadota</taxon>
        <taxon>Alphaproteobacteria</taxon>
        <taxon>Hyphomicrobiales</taxon>
        <taxon>Methylopilaceae</taxon>
        <taxon>Methylopila</taxon>
    </lineage>
</organism>
<keyword evidence="3" id="KW-0804">Transcription</keyword>
<sequence length="144" mass="15008">MNAMTKPGAGPADSGPMTEEDVSAVEALSALGQVTRLRIFRMLVSRAPEGLPAGVIADAVGCLQNTLSTHLAILSRAGLVKGVRDGRSILYSADLEGMRGLVGYLLTDCCNGRPEVCAPIFETLQGSCGCGPRPSDREKNDGCD</sequence>
<feature type="domain" description="HTH arsR-type" evidence="4">
    <location>
        <begin position="16"/>
        <end position="113"/>
    </location>
</feature>
<reference evidence="5" key="2">
    <citation type="submission" date="2023-01" db="EMBL/GenBank/DDBJ databases">
        <authorList>
            <person name="Sun Q."/>
            <person name="Evtushenko L."/>
        </authorList>
    </citation>
    <scope>NUCLEOTIDE SEQUENCE</scope>
    <source>
        <strain evidence="5">VKM B-2555</strain>
    </source>
</reference>
<keyword evidence="2" id="KW-0238">DNA-binding</keyword>
<dbReference type="Gene3D" id="1.10.10.10">
    <property type="entry name" value="Winged helix-like DNA-binding domain superfamily/Winged helix DNA-binding domain"/>
    <property type="match status" value="1"/>
</dbReference>
<dbReference type="PANTHER" id="PTHR43132">
    <property type="entry name" value="ARSENICAL RESISTANCE OPERON REPRESSOR ARSR-RELATED"/>
    <property type="match status" value="1"/>
</dbReference>
<dbReference type="InterPro" id="IPR011991">
    <property type="entry name" value="ArsR-like_HTH"/>
</dbReference>
<dbReference type="Pfam" id="PF12840">
    <property type="entry name" value="HTH_20"/>
    <property type="match status" value="1"/>
</dbReference>
<accession>A0A9W6JF83</accession>
<dbReference type="GO" id="GO:0003677">
    <property type="term" value="F:DNA binding"/>
    <property type="evidence" value="ECO:0007669"/>
    <property type="project" value="UniProtKB-KW"/>
</dbReference>
<dbReference type="InterPro" id="IPR036388">
    <property type="entry name" value="WH-like_DNA-bd_sf"/>
</dbReference>
<evidence type="ECO:0000313" key="6">
    <source>
        <dbReference type="Proteomes" id="UP001143364"/>
    </source>
</evidence>
<dbReference type="PROSITE" id="PS50987">
    <property type="entry name" value="HTH_ARSR_2"/>
    <property type="match status" value="1"/>
</dbReference>
<evidence type="ECO:0000259" key="4">
    <source>
        <dbReference type="PROSITE" id="PS50987"/>
    </source>
</evidence>
<dbReference type="AlphaFoldDB" id="A0A9W6JF83"/>
<proteinExistence type="predicted"/>
<gene>
    <name evidence="5" type="ORF">GCM10008171_01920</name>
</gene>
<dbReference type="EMBL" id="BSFK01000003">
    <property type="protein sequence ID" value="GLK74939.1"/>
    <property type="molecule type" value="Genomic_DNA"/>
</dbReference>
<dbReference type="InterPro" id="IPR051011">
    <property type="entry name" value="Metal_resp_trans_reg"/>
</dbReference>
<dbReference type="NCBIfam" id="NF033788">
    <property type="entry name" value="HTH_metalloreg"/>
    <property type="match status" value="1"/>
</dbReference>
<dbReference type="CDD" id="cd00090">
    <property type="entry name" value="HTH_ARSR"/>
    <property type="match status" value="1"/>
</dbReference>
<keyword evidence="1" id="KW-0805">Transcription regulation</keyword>
<reference evidence="5" key="1">
    <citation type="journal article" date="2014" name="Int. J. Syst. Evol. Microbiol.">
        <title>Complete genome sequence of Corynebacterium casei LMG S-19264T (=DSM 44701T), isolated from a smear-ripened cheese.</title>
        <authorList>
            <consortium name="US DOE Joint Genome Institute (JGI-PGF)"/>
            <person name="Walter F."/>
            <person name="Albersmeier A."/>
            <person name="Kalinowski J."/>
            <person name="Ruckert C."/>
        </authorList>
    </citation>
    <scope>NUCLEOTIDE SEQUENCE</scope>
    <source>
        <strain evidence="5">VKM B-2555</strain>
    </source>
</reference>
<comment type="caution">
    <text evidence="5">The sequence shown here is derived from an EMBL/GenBank/DDBJ whole genome shotgun (WGS) entry which is preliminary data.</text>
</comment>
<protein>
    <submittedName>
        <fullName evidence="5">Transcriptional regulator</fullName>
    </submittedName>
</protein>
<dbReference type="PRINTS" id="PR00778">
    <property type="entry name" value="HTHARSR"/>
</dbReference>
<dbReference type="InterPro" id="IPR036390">
    <property type="entry name" value="WH_DNA-bd_sf"/>
</dbReference>
<evidence type="ECO:0000313" key="5">
    <source>
        <dbReference type="EMBL" id="GLK74939.1"/>
    </source>
</evidence>
<dbReference type="PANTHER" id="PTHR43132:SF2">
    <property type="entry name" value="ARSENICAL RESISTANCE OPERON REPRESSOR ARSR-RELATED"/>
    <property type="match status" value="1"/>
</dbReference>
<dbReference type="SUPFAM" id="SSF46785">
    <property type="entry name" value="Winged helix' DNA-binding domain"/>
    <property type="match status" value="1"/>
</dbReference>
<keyword evidence="6" id="KW-1185">Reference proteome</keyword>
<dbReference type="SMART" id="SM00418">
    <property type="entry name" value="HTH_ARSR"/>
    <property type="match status" value="1"/>
</dbReference>
<dbReference type="Proteomes" id="UP001143364">
    <property type="component" value="Unassembled WGS sequence"/>
</dbReference>
<dbReference type="InterPro" id="IPR001845">
    <property type="entry name" value="HTH_ArsR_DNA-bd_dom"/>
</dbReference>
<dbReference type="RefSeq" id="WP_428981299.1">
    <property type="nucleotide sequence ID" value="NZ_BSFK01000003.1"/>
</dbReference>
<name>A0A9W6JF83_9HYPH</name>
<evidence type="ECO:0000256" key="3">
    <source>
        <dbReference type="ARBA" id="ARBA00023163"/>
    </source>
</evidence>